<evidence type="ECO:0000256" key="2">
    <source>
        <dbReference type="ARBA" id="ARBA00012438"/>
    </source>
</evidence>
<dbReference type="SMART" id="SM00387">
    <property type="entry name" value="HATPase_c"/>
    <property type="match status" value="1"/>
</dbReference>
<feature type="domain" description="Histidine kinase" evidence="6">
    <location>
        <begin position="450"/>
        <end position="692"/>
    </location>
</feature>
<dbReference type="AlphaFoldDB" id="A0A892ZHY9"/>
<evidence type="ECO:0000256" key="5">
    <source>
        <dbReference type="SAM" id="Phobius"/>
    </source>
</evidence>
<dbReference type="InterPro" id="IPR036890">
    <property type="entry name" value="HATPase_C_sf"/>
</dbReference>
<comment type="catalytic activity">
    <reaction evidence="1">
        <text>ATP + protein L-histidine = ADP + protein N-phospho-L-histidine.</text>
        <dbReference type="EC" id="2.7.13.3"/>
    </reaction>
</comment>
<dbReference type="Pfam" id="PF02518">
    <property type="entry name" value="HATPase_c"/>
    <property type="match status" value="1"/>
</dbReference>
<dbReference type="SUPFAM" id="SSF55874">
    <property type="entry name" value="ATPase domain of HSP90 chaperone/DNA topoisomerase II/histidine kinase"/>
    <property type="match status" value="1"/>
</dbReference>
<dbReference type="Pfam" id="PF01627">
    <property type="entry name" value="Hpt"/>
    <property type="match status" value="1"/>
</dbReference>
<evidence type="ECO:0000256" key="3">
    <source>
        <dbReference type="ARBA" id="ARBA00023012"/>
    </source>
</evidence>
<evidence type="ECO:0000313" key="8">
    <source>
        <dbReference type="EMBL" id="QRQ83175.1"/>
    </source>
</evidence>
<proteinExistence type="predicted"/>
<dbReference type="Proteomes" id="UP000653156">
    <property type="component" value="Chromosome"/>
</dbReference>
<dbReference type="PROSITE" id="PS50894">
    <property type="entry name" value="HPT"/>
    <property type="match status" value="1"/>
</dbReference>
<evidence type="ECO:0000256" key="4">
    <source>
        <dbReference type="PROSITE-ProRule" id="PRU00110"/>
    </source>
</evidence>
<feature type="transmembrane region" description="Helical" evidence="5">
    <location>
        <begin position="198"/>
        <end position="218"/>
    </location>
</feature>
<dbReference type="PROSITE" id="PS50109">
    <property type="entry name" value="HIS_KIN"/>
    <property type="match status" value="1"/>
</dbReference>
<evidence type="ECO:0000259" key="7">
    <source>
        <dbReference type="PROSITE" id="PS50894"/>
    </source>
</evidence>
<keyword evidence="4" id="KW-0597">Phosphoprotein</keyword>
<name>A0A892ZHY9_9NEIS</name>
<reference evidence="8" key="1">
    <citation type="submission" date="2021-02" db="EMBL/GenBank/DDBJ databases">
        <title>Neisseriaceae sp. 26B isolated from the cloaca of a Common Toad-headed Turtle (Mesoclemmys nasuta).</title>
        <authorList>
            <person name="Spergser J."/>
            <person name="Busse H.-J."/>
        </authorList>
    </citation>
    <scope>NUCLEOTIDE SEQUENCE</scope>
    <source>
        <strain evidence="8">26B</strain>
    </source>
</reference>
<sequence>MKNKVGKASGSRYRSLIVSIAVLVVLFVLILLVNIFSSNRIQNANQTVTEAGYMQTSIQSIIKELYNLKLYYGEDPNSPVVKASLQSLRDNQKLFNEHLHAFSTGGQINDEHGQVQLSGLTDPEIKKSLVTLQENWQPLNEVLSTYLKDAGSIRNDSTTLDLAVLSAQDKNRILFSEVSAVAEAVQEQAQTTATVLRWIQVAAIAVVLAYFIFFIRFFMSRLLSADRSAAQANEEIKEIMTTVNSGLFLLDRNLKIGSQYSTELIKILGRKDIAGLSLVDLLKDLVNSEDVQMTHSFVNQLYNGRVKEKLIADLNPLSRIQVTMQSPQGESVVKYLDFRFNRVYNGKEIIRILGSVADTTDAVRLQERLQQEREQSDTQLQMLGSLVSADPSVMNDFIEKVNRYSNQINQTLKDPSNTPSALRYKVDSIAREIHTIKGEASALNLGSFVDLANEFENHLKNLKEKNKLVGEDFLPLTVSLEELLTLTSTINDLNSKVGHDLNNASAHGLPAIVFKTHIEKFIADLGMRNRKQVGVSFGNADVLNSLKPEKISLLREMVVQLLRNSVAHGIESAEERTAKGKLAVGHVHIQFNQTGNELYFSVEDDGAGIDYEKIRAKVGASMSPSDAAQLTVEQLNRYIFIPNFSTLDYHNDDAGRGVGLDAVKTKIMELGGKLKLMSEKGAFTRFMFKIPN</sequence>
<dbReference type="SUPFAM" id="SSF47226">
    <property type="entry name" value="Histidine-containing phosphotransfer domain, HPT domain"/>
    <property type="match status" value="1"/>
</dbReference>
<dbReference type="Gene3D" id="3.30.565.10">
    <property type="entry name" value="Histidine kinase-like ATPase, C-terminal domain"/>
    <property type="match status" value="1"/>
</dbReference>
<keyword evidence="8" id="KW-0418">Kinase</keyword>
<keyword evidence="5" id="KW-0812">Transmembrane</keyword>
<dbReference type="KEGG" id="ptes:JQU52_07425"/>
<dbReference type="PRINTS" id="PR00344">
    <property type="entry name" value="BCTRLSENSOR"/>
</dbReference>
<evidence type="ECO:0000259" key="6">
    <source>
        <dbReference type="PROSITE" id="PS50109"/>
    </source>
</evidence>
<keyword evidence="5" id="KW-1133">Transmembrane helix</keyword>
<dbReference type="Gene3D" id="3.30.450.20">
    <property type="entry name" value="PAS domain"/>
    <property type="match status" value="1"/>
</dbReference>
<dbReference type="InterPro" id="IPR005467">
    <property type="entry name" value="His_kinase_dom"/>
</dbReference>
<dbReference type="InterPro" id="IPR004358">
    <property type="entry name" value="Sig_transdc_His_kin-like_C"/>
</dbReference>
<dbReference type="InterPro" id="IPR003594">
    <property type="entry name" value="HATPase_dom"/>
</dbReference>
<protein>
    <recommendedName>
        <fullName evidence="2">histidine kinase</fullName>
        <ecNumber evidence="2">2.7.13.3</ecNumber>
    </recommendedName>
</protein>
<dbReference type="EMBL" id="CP069798">
    <property type="protein sequence ID" value="QRQ83175.1"/>
    <property type="molecule type" value="Genomic_DNA"/>
</dbReference>
<dbReference type="PANTHER" id="PTHR43395:SF1">
    <property type="entry name" value="CHEMOTAXIS PROTEIN CHEA"/>
    <property type="match status" value="1"/>
</dbReference>
<feature type="transmembrane region" description="Helical" evidence="5">
    <location>
        <begin position="16"/>
        <end position="36"/>
    </location>
</feature>
<gene>
    <name evidence="8" type="ORF">JQU52_07425</name>
</gene>
<feature type="modified residue" description="Phosphohistidine" evidence="4">
    <location>
        <position position="434"/>
    </location>
</feature>
<feature type="domain" description="HPt" evidence="7">
    <location>
        <begin position="386"/>
        <end position="497"/>
    </location>
</feature>
<keyword evidence="3" id="KW-0902">Two-component regulatory system</keyword>
<accession>A0A892ZHY9</accession>
<dbReference type="InterPro" id="IPR051315">
    <property type="entry name" value="Bact_Chemotaxis_CheA"/>
</dbReference>
<evidence type="ECO:0000256" key="1">
    <source>
        <dbReference type="ARBA" id="ARBA00000085"/>
    </source>
</evidence>
<keyword evidence="9" id="KW-1185">Reference proteome</keyword>
<dbReference type="GO" id="GO:0000155">
    <property type="term" value="F:phosphorelay sensor kinase activity"/>
    <property type="evidence" value="ECO:0007669"/>
    <property type="project" value="UniProtKB-ARBA"/>
</dbReference>
<dbReference type="Gene3D" id="1.20.120.160">
    <property type="entry name" value="HPT domain"/>
    <property type="match status" value="1"/>
</dbReference>
<organism evidence="8 9">
    <name type="scientific">Paralysiella testudinis</name>
    <dbReference type="NCBI Taxonomy" id="2809020"/>
    <lineage>
        <taxon>Bacteria</taxon>
        <taxon>Pseudomonadati</taxon>
        <taxon>Pseudomonadota</taxon>
        <taxon>Betaproteobacteria</taxon>
        <taxon>Neisseriales</taxon>
        <taxon>Neisseriaceae</taxon>
        <taxon>Paralysiella</taxon>
    </lineage>
</organism>
<dbReference type="InterPro" id="IPR036641">
    <property type="entry name" value="HPT_dom_sf"/>
</dbReference>
<keyword evidence="5" id="KW-0472">Membrane</keyword>
<dbReference type="RefSeq" id="WP_230340468.1">
    <property type="nucleotide sequence ID" value="NZ_CP069798.1"/>
</dbReference>
<evidence type="ECO:0000313" key="9">
    <source>
        <dbReference type="Proteomes" id="UP000653156"/>
    </source>
</evidence>
<dbReference type="PANTHER" id="PTHR43395">
    <property type="entry name" value="SENSOR HISTIDINE KINASE CHEA"/>
    <property type="match status" value="1"/>
</dbReference>
<dbReference type="EC" id="2.7.13.3" evidence="2"/>
<dbReference type="InterPro" id="IPR008207">
    <property type="entry name" value="Sig_transdc_His_kin_Hpt_dom"/>
</dbReference>
<keyword evidence="8" id="KW-0808">Transferase</keyword>